<proteinExistence type="predicted"/>
<sequence>MWQYFYMYAQIPELQVTPTSMFQNPLYHVHPILNSGTCPVENKKVIISQSVTQFLRNTTPPSQRRENQISGNLTPDQITFRETIVKKIYQLRSKLEELKTKVKSNAFLHVLPFAPSVSASSFDHDYKCTASESTRNPIQSQRNSMSSVAPNSTGAGSSQQSTDFLTVISTTFEIHSKHNYCKQQEIPKSSEELSVDEEFKDKCRKYEQAQKETTEEFEQIEQSTRGQSVNENWHKHRQEKVTASVAGAIINRRKTTPPDNLPRIKGYDNRKFILKA</sequence>
<organism evidence="2 4">
    <name type="scientific">Acanthaster planci</name>
    <name type="common">Crown-of-thorns starfish</name>
    <dbReference type="NCBI Taxonomy" id="133434"/>
    <lineage>
        <taxon>Eukaryota</taxon>
        <taxon>Metazoa</taxon>
        <taxon>Echinodermata</taxon>
        <taxon>Eleutherozoa</taxon>
        <taxon>Asterozoa</taxon>
        <taxon>Asteroidea</taxon>
        <taxon>Valvatacea</taxon>
        <taxon>Valvatida</taxon>
        <taxon>Acanthasteridae</taxon>
        <taxon>Acanthaster</taxon>
    </lineage>
</organism>
<dbReference type="Proteomes" id="UP000694845">
    <property type="component" value="Unplaced"/>
</dbReference>
<dbReference type="RefSeq" id="XP_022111216.1">
    <property type="nucleotide sequence ID" value="XM_022255524.1"/>
</dbReference>
<evidence type="ECO:0000313" key="3">
    <source>
        <dbReference type="RefSeq" id="XP_022111216.1"/>
    </source>
</evidence>
<reference evidence="3 4" key="1">
    <citation type="submission" date="2025-04" db="UniProtKB">
        <authorList>
            <consortium name="RefSeq"/>
        </authorList>
    </citation>
    <scope>IDENTIFICATION</scope>
</reference>
<evidence type="ECO:0000256" key="1">
    <source>
        <dbReference type="SAM" id="MobiDB-lite"/>
    </source>
</evidence>
<dbReference type="GeneID" id="110990489"/>
<feature type="region of interest" description="Disordered" evidence="1">
    <location>
        <begin position="132"/>
        <end position="160"/>
    </location>
</feature>
<evidence type="ECO:0000313" key="4">
    <source>
        <dbReference type="RefSeq" id="XP_022111217.1"/>
    </source>
</evidence>
<gene>
    <name evidence="3 4" type="primary">LOC110990489</name>
</gene>
<dbReference type="InterPro" id="IPR011604">
    <property type="entry name" value="PDDEXK-like_dom_sf"/>
</dbReference>
<evidence type="ECO:0000313" key="2">
    <source>
        <dbReference type="Proteomes" id="UP000694845"/>
    </source>
</evidence>
<dbReference type="Gene3D" id="3.90.320.10">
    <property type="match status" value="1"/>
</dbReference>
<dbReference type="KEGG" id="aplc:110990489"/>
<dbReference type="RefSeq" id="XP_022111217.1">
    <property type="nucleotide sequence ID" value="XM_022255525.1"/>
</dbReference>
<dbReference type="AlphaFoldDB" id="A0A8B8A1I5"/>
<name>A0A8B8A1I5_ACAPL</name>
<protein>
    <submittedName>
        <fullName evidence="3">Uncharacterized protein LOC110990489 isoform X1</fullName>
    </submittedName>
    <submittedName>
        <fullName evidence="4">Uncharacterized protein LOC110990489 isoform X2</fullName>
    </submittedName>
</protein>
<accession>A0A8B8A1I5</accession>
<keyword evidence="2" id="KW-1185">Reference proteome</keyword>